<sequence>MTRSSNQELLARSYEIIDSLPRKTKVAREYAWVLVHQQGRTGASSKQLIRKYYNAIFNMWSTTHRHNETPGTPNRSSISKGIQVGTLKQNYQALGRGERPEARNAGEPVVLRFSMNKEARCMEWNLEDQDGIRVKSSNVSYNMGAVQMRINATRNYDNLERQRVSSYNLEQIVCATRRLLVSWAQDGSECDRTIVGKTHILQLTVASDYARSMASLFTEVIEGLDDGNQEKTEDSDSD</sequence>
<accession>A0A9P9H2H6</accession>
<dbReference type="GeneID" id="70222781"/>
<reference evidence="1" key="1">
    <citation type="journal article" date="2021" name="Nat. Commun.">
        <title>Genetic determinants of endophytism in the Arabidopsis root mycobiome.</title>
        <authorList>
            <person name="Mesny F."/>
            <person name="Miyauchi S."/>
            <person name="Thiergart T."/>
            <person name="Pickel B."/>
            <person name="Atanasova L."/>
            <person name="Karlsson M."/>
            <person name="Huettel B."/>
            <person name="Barry K.W."/>
            <person name="Haridas S."/>
            <person name="Chen C."/>
            <person name="Bauer D."/>
            <person name="Andreopoulos W."/>
            <person name="Pangilinan J."/>
            <person name="LaButti K."/>
            <person name="Riley R."/>
            <person name="Lipzen A."/>
            <person name="Clum A."/>
            <person name="Drula E."/>
            <person name="Henrissat B."/>
            <person name="Kohler A."/>
            <person name="Grigoriev I.V."/>
            <person name="Martin F.M."/>
            <person name="Hacquard S."/>
        </authorList>
    </citation>
    <scope>NUCLEOTIDE SEQUENCE</scope>
    <source>
        <strain evidence="1">MPI-CAGE-AT-0023</strain>
    </source>
</reference>
<proteinExistence type="predicted"/>
<gene>
    <name evidence="1" type="ORF">BKA55DRAFT_568462</name>
</gene>
<evidence type="ECO:0000313" key="2">
    <source>
        <dbReference type="Proteomes" id="UP000720189"/>
    </source>
</evidence>
<organism evidence="1 2">
    <name type="scientific">Fusarium redolens</name>
    <dbReference type="NCBI Taxonomy" id="48865"/>
    <lineage>
        <taxon>Eukaryota</taxon>
        <taxon>Fungi</taxon>
        <taxon>Dikarya</taxon>
        <taxon>Ascomycota</taxon>
        <taxon>Pezizomycotina</taxon>
        <taxon>Sordariomycetes</taxon>
        <taxon>Hypocreomycetidae</taxon>
        <taxon>Hypocreales</taxon>
        <taxon>Nectriaceae</taxon>
        <taxon>Fusarium</taxon>
        <taxon>Fusarium redolens species complex</taxon>
    </lineage>
</organism>
<comment type="caution">
    <text evidence="1">The sequence shown here is derived from an EMBL/GenBank/DDBJ whole genome shotgun (WGS) entry which is preliminary data.</text>
</comment>
<dbReference type="AlphaFoldDB" id="A0A9P9H2H6"/>
<dbReference type="OrthoDB" id="5077589at2759"/>
<evidence type="ECO:0000313" key="1">
    <source>
        <dbReference type="EMBL" id="KAH7249970.1"/>
    </source>
</evidence>
<name>A0A9P9H2H6_FUSRE</name>
<dbReference type="EMBL" id="JAGMUX010000008">
    <property type="protein sequence ID" value="KAH7249970.1"/>
    <property type="molecule type" value="Genomic_DNA"/>
</dbReference>
<dbReference type="RefSeq" id="XP_046049289.1">
    <property type="nucleotide sequence ID" value="XM_046192827.1"/>
</dbReference>
<keyword evidence="2" id="KW-1185">Reference proteome</keyword>
<protein>
    <submittedName>
        <fullName evidence="1">Uncharacterized protein</fullName>
    </submittedName>
</protein>
<dbReference type="Proteomes" id="UP000720189">
    <property type="component" value="Unassembled WGS sequence"/>
</dbReference>